<feature type="compositionally biased region" description="Acidic residues" evidence="1">
    <location>
        <begin position="76"/>
        <end position="91"/>
    </location>
</feature>
<feature type="region of interest" description="Disordered" evidence="1">
    <location>
        <begin position="18"/>
        <end position="60"/>
    </location>
</feature>
<proteinExistence type="predicted"/>
<evidence type="ECO:0000313" key="2">
    <source>
        <dbReference type="EMBL" id="VEL19008.1"/>
    </source>
</evidence>
<name>A0A448WSB8_9PLAT</name>
<feature type="region of interest" description="Disordered" evidence="1">
    <location>
        <begin position="76"/>
        <end position="98"/>
    </location>
</feature>
<feature type="region of interest" description="Disordered" evidence="1">
    <location>
        <begin position="150"/>
        <end position="190"/>
    </location>
</feature>
<evidence type="ECO:0000313" key="3">
    <source>
        <dbReference type="Proteomes" id="UP000784294"/>
    </source>
</evidence>
<feature type="compositionally biased region" description="Basic and acidic residues" evidence="1">
    <location>
        <begin position="42"/>
        <end position="60"/>
    </location>
</feature>
<evidence type="ECO:0000256" key="1">
    <source>
        <dbReference type="SAM" id="MobiDB-lite"/>
    </source>
</evidence>
<reference evidence="2" key="1">
    <citation type="submission" date="2018-11" db="EMBL/GenBank/DDBJ databases">
        <authorList>
            <consortium name="Pathogen Informatics"/>
        </authorList>
    </citation>
    <scope>NUCLEOTIDE SEQUENCE</scope>
</reference>
<feature type="compositionally biased region" description="Basic and acidic residues" evidence="1">
    <location>
        <begin position="156"/>
        <end position="172"/>
    </location>
</feature>
<organism evidence="2 3">
    <name type="scientific">Protopolystoma xenopodis</name>
    <dbReference type="NCBI Taxonomy" id="117903"/>
    <lineage>
        <taxon>Eukaryota</taxon>
        <taxon>Metazoa</taxon>
        <taxon>Spiralia</taxon>
        <taxon>Lophotrochozoa</taxon>
        <taxon>Platyhelminthes</taxon>
        <taxon>Monogenea</taxon>
        <taxon>Polyopisthocotylea</taxon>
        <taxon>Polystomatidea</taxon>
        <taxon>Polystomatidae</taxon>
        <taxon>Protopolystoma</taxon>
    </lineage>
</organism>
<comment type="caution">
    <text evidence="2">The sequence shown here is derived from an EMBL/GenBank/DDBJ whole genome shotgun (WGS) entry which is preliminary data.</text>
</comment>
<dbReference type="Proteomes" id="UP000784294">
    <property type="component" value="Unassembled WGS sequence"/>
</dbReference>
<protein>
    <submittedName>
        <fullName evidence="2">Uncharacterized protein</fullName>
    </submittedName>
</protein>
<keyword evidence="3" id="KW-1185">Reference proteome</keyword>
<accession>A0A448WSB8</accession>
<dbReference type="AlphaFoldDB" id="A0A448WSB8"/>
<gene>
    <name evidence="2" type="ORF">PXEA_LOCUS12448</name>
</gene>
<dbReference type="EMBL" id="CAAALY010039620">
    <property type="protein sequence ID" value="VEL19008.1"/>
    <property type="molecule type" value="Genomic_DNA"/>
</dbReference>
<sequence>MLLFYCTATCYLRQVYRSPESSPFRRHSSRPDASPQSASSDCRSDLYPDPDQSHLADWSHRRPRHLLERKLCSADNDEDDEYDDEEVDERGDDPKVWKNNGALLASSERREANLSTLHDNKAHSDSFGCADDDPDDLTFASAVNKKLVVGKSASQAEDRRSASGDDGGRGTDESDIGTKMVPANGKPMSRLEAALRRAEEAQERRRQVIT</sequence>